<feature type="binding site" evidence="6">
    <location>
        <position position="98"/>
    </location>
    <ligand>
        <name>Mg(2+)</name>
        <dbReference type="ChEBI" id="CHEBI:18420"/>
    </ligand>
</feature>
<evidence type="ECO:0000256" key="1">
    <source>
        <dbReference type="ARBA" id="ARBA00022649"/>
    </source>
</evidence>
<dbReference type="HAMAP" id="MF_00265">
    <property type="entry name" value="VapC_Nob1"/>
    <property type="match status" value="1"/>
</dbReference>
<dbReference type="CDD" id="cd09873">
    <property type="entry name" value="PIN_Pae0151-like"/>
    <property type="match status" value="1"/>
</dbReference>
<comment type="similarity">
    <text evidence="6">Belongs to the PINc/VapC protein family.</text>
</comment>
<evidence type="ECO:0000256" key="4">
    <source>
        <dbReference type="ARBA" id="ARBA00022801"/>
    </source>
</evidence>
<dbReference type="AlphaFoldDB" id="A0A2L2BR88"/>
<evidence type="ECO:0000313" key="9">
    <source>
        <dbReference type="Proteomes" id="UP000243077"/>
    </source>
</evidence>
<dbReference type="OrthoDB" id="4377304at2"/>
<dbReference type="Gene3D" id="3.40.50.1010">
    <property type="entry name" value="5'-nuclease"/>
    <property type="match status" value="1"/>
</dbReference>
<reference evidence="8 9" key="1">
    <citation type="submission" date="2018-02" db="EMBL/GenBank/DDBJ databases">
        <title>Complete genome of the streamlined marine actinobacterium Pontimonas salivibrio CL-TW6 adapted to coastal planktonic lifestype.</title>
        <authorList>
            <person name="Cho B.C."/>
            <person name="Hardies S.C."/>
            <person name="Jang G.I."/>
            <person name="Hwang C.Y."/>
        </authorList>
    </citation>
    <scope>NUCLEOTIDE SEQUENCE [LARGE SCALE GENOMIC DNA]</scope>
    <source>
        <strain evidence="8 9">CL-TW6</strain>
    </source>
</reference>
<dbReference type="InterPro" id="IPR044153">
    <property type="entry name" value="PIN_Pae0151-like"/>
</dbReference>
<dbReference type="InterPro" id="IPR022907">
    <property type="entry name" value="VapC_family"/>
</dbReference>
<keyword evidence="9" id="KW-1185">Reference proteome</keyword>
<evidence type="ECO:0000313" key="8">
    <source>
        <dbReference type="EMBL" id="AVG24179.1"/>
    </source>
</evidence>
<protein>
    <recommendedName>
        <fullName evidence="6">Ribonuclease VapC</fullName>
        <shortName evidence="6">RNase VapC</shortName>
        <ecNumber evidence="6">3.1.-.-</ecNumber>
    </recommendedName>
    <alternativeName>
        <fullName evidence="6">Toxin VapC</fullName>
    </alternativeName>
</protein>
<dbReference type="PANTHER" id="PTHR35901">
    <property type="entry name" value="RIBONUCLEASE VAPC3"/>
    <property type="match status" value="1"/>
</dbReference>
<keyword evidence="1 6" id="KW-1277">Toxin-antitoxin system</keyword>
<evidence type="ECO:0000256" key="5">
    <source>
        <dbReference type="ARBA" id="ARBA00022842"/>
    </source>
</evidence>
<feature type="domain" description="PIN" evidence="7">
    <location>
        <begin position="6"/>
        <end position="124"/>
    </location>
</feature>
<dbReference type="SUPFAM" id="SSF88723">
    <property type="entry name" value="PIN domain-like"/>
    <property type="match status" value="1"/>
</dbReference>
<name>A0A2L2BR88_9MICO</name>
<keyword evidence="5 6" id="KW-0460">Magnesium</keyword>
<proteinExistence type="inferred from homology"/>
<dbReference type="EC" id="3.1.-.-" evidence="6"/>
<evidence type="ECO:0000256" key="2">
    <source>
        <dbReference type="ARBA" id="ARBA00022722"/>
    </source>
</evidence>
<dbReference type="KEGG" id="psai:C3B54_111228"/>
<keyword evidence="2 6" id="KW-0540">Nuclease</keyword>
<sequence length="134" mass="15237">MSHRAIVLDASAYIELAVGSLSEKSKAHQLVMSAELHVPEHFRVEAAHSLKNLMRRREYEKVAEHAFFTVVELNLMVVPFAQIAEQTWTHRHHLSLYDASYLASAIERGLPLVTADRVLTDIARQYCEVITPED</sequence>
<feature type="binding site" evidence="6">
    <location>
        <position position="9"/>
    </location>
    <ligand>
        <name>Mg(2+)</name>
        <dbReference type="ChEBI" id="CHEBI:18420"/>
    </ligand>
</feature>
<dbReference type="InterPro" id="IPR002716">
    <property type="entry name" value="PIN_dom"/>
</dbReference>
<gene>
    <name evidence="6" type="primary">vapC</name>
    <name evidence="8" type="ORF">C3B54_111228</name>
</gene>
<dbReference type="GO" id="GO:0016787">
    <property type="term" value="F:hydrolase activity"/>
    <property type="evidence" value="ECO:0007669"/>
    <property type="project" value="UniProtKB-KW"/>
</dbReference>
<dbReference type="EMBL" id="CP026923">
    <property type="protein sequence ID" value="AVG24179.1"/>
    <property type="molecule type" value="Genomic_DNA"/>
</dbReference>
<evidence type="ECO:0000256" key="3">
    <source>
        <dbReference type="ARBA" id="ARBA00022723"/>
    </source>
</evidence>
<dbReference type="GO" id="GO:0000287">
    <property type="term" value="F:magnesium ion binding"/>
    <property type="evidence" value="ECO:0007669"/>
    <property type="project" value="UniProtKB-UniRule"/>
</dbReference>
<dbReference type="GO" id="GO:0004540">
    <property type="term" value="F:RNA nuclease activity"/>
    <property type="evidence" value="ECO:0007669"/>
    <property type="project" value="InterPro"/>
</dbReference>
<evidence type="ECO:0000259" key="7">
    <source>
        <dbReference type="Pfam" id="PF01850"/>
    </source>
</evidence>
<dbReference type="GO" id="GO:0090729">
    <property type="term" value="F:toxin activity"/>
    <property type="evidence" value="ECO:0007669"/>
    <property type="project" value="UniProtKB-KW"/>
</dbReference>
<dbReference type="PANTHER" id="PTHR35901:SF1">
    <property type="entry name" value="EXONUCLEASE VAPC9"/>
    <property type="match status" value="1"/>
</dbReference>
<keyword evidence="3 6" id="KW-0479">Metal-binding</keyword>
<dbReference type="RefSeq" id="WP_158665565.1">
    <property type="nucleotide sequence ID" value="NZ_CP026923.1"/>
</dbReference>
<dbReference type="InterPro" id="IPR029060">
    <property type="entry name" value="PIN-like_dom_sf"/>
</dbReference>
<keyword evidence="4 6" id="KW-0378">Hydrolase</keyword>
<keyword evidence="6" id="KW-0800">Toxin</keyword>
<accession>A0A2L2BR88</accession>
<dbReference type="Pfam" id="PF01850">
    <property type="entry name" value="PIN"/>
    <property type="match status" value="1"/>
</dbReference>
<comment type="cofactor">
    <cofactor evidence="6">
        <name>Mg(2+)</name>
        <dbReference type="ChEBI" id="CHEBI:18420"/>
    </cofactor>
</comment>
<evidence type="ECO:0000256" key="6">
    <source>
        <dbReference type="HAMAP-Rule" id="MF_00265"/>
    </source>
</evidence>
<dbReference type="Proteomes" id="UP000243077">
    <property type="component" value="Chromosome"/>
</dbReference>
<dbReference type="InterPro" id="IPR051619">
    <property type="entry name" value="TypeII_TA_RNase_PINc/VapC"/>
</dbReference>
<organism evidence="8 9">
    <name type="scientific">Pontimonas salivibrio</name>
    <dbReference type="NCBI Taxonomy" id="1159327"/>
    <lineage>
        <taxon>Bacteria</taxon>
        <taxon>Bacillati</taxon>
        <taxon>Actinomycetota</taxon>
        <taxon>Actinomycetes</taxon>
        <taxon>Micrococcales</taxon>
        <taxon>Microbacteriaceae</taxon>
        <taxon>Pontimonas</taxon>
    </lineage>
</organism>
<comment type="function">
    <text evidence="6">Toxic component of a toxin-antitoxin (TA) system. An RNase.</text>
</comment>